<dbReference type="PANTHER" id="PTHR15818">
    <property type="entry name" value="G PATCH AND KOW-CONTAINING"/>
    <property type="match status" value="1"/>
</dbReference>
<feature type="domain" description="Spp2/MOS2 G-patch" evidence="5">
    <location>
        <begin position="43"/>
        <end position="95"/>
    </location>
</feature>
<dbReference type="InterPro" id="IPR045166">
    <property type="entry name" value="Spp2-like"/>
</dbReference>
<feature type="non-terminal residue" evidence="6">
    <location>
        <position position="163"/>
    </location>
</feature>
<evidence type="ECO:0000256" key="4">
    <source>
        <dbReference type="SAM" id="MobiDB-lite"/>
    </source>
</evidence>
<comment type="similarity">
    <text evidence="2">Belongs to the SPP2 family.</text>
</comment>
<dbReference type="Pfam" id="PF12656">
    <property type="entry name" value="G-patch_2"/>
    <property type="match status" value="1"/>
</dbReference>
<evidence type="ECO:0000256" key="1">
    <source>
        <dbReference type="ARBA" id="ARBA00004123"/>
    </source>
</evidence>
<name>A0A9P6MCN5_9FUNG</name>
<comment type="caution">
    <text evidence="6">The sequence shown here is derived from an EMBL/GenBank/DDBJ whole genome shotgun (WGS) entry which is preliminary data.</text>
</comment>
<evidence type="ECO:0000313" key="6">
    <source>
        <dbReference type="EMBL" id="KAF9992591.1"/>
    </source>
</evidence>
<comment type="subcellular location">
    <subcellularLocation>
        <location evidence="1">Nucleus</location>
    </subcellularLocation>
</comment>
<keyword evidence="7" id="KW-1185">Reference proteome</keyword>
<reference evidence="6" key="1">
    <citation type="journal article" date="2020" name="Fungal Divers.">
        <title>Resolving the Mortierellaceae phylogeny through synthesis of multi-gene phylogenetics and phylogenomics.</title>
        <authorList>
            <person name="Vandepol N."/>
            <person name="Liber J."/>
            <person name="Desiro A."/>
            <person name="Na H."/>
            <person name="Kennedy M."/>
            <person name="Barry K."/>
            <person name="Grigoriev I.V."/>
            <person name="Miller A.N."/>
            <person name="O'Donnell K."/>
            <person name="Stajich J.E."/>
            <person name="Bonito G."/>
        </authorList>
    </citation>
    <scope>NUCLEOTIDE SEQUENCE</scope>
    <source>
        <strain evidence="6">MES-2147</strain>
    </source>
</reference>
<feature type="compositionally biased region" description="Basic and acidic residues" evidence="4">
    <location>
        <begin position="97"/>
        <end position="109"/>
    </location>
</feature>
<dbReference type="EMBL" id="JAAAHW010002139">
    <property type="protein sequence ID" value="KAF9992591.1"/>
    <property type="molecule type" value="Genomic_DNA"/>
</dbReference>
<sequence>MAARKIIEASTGEKPDDARLLVLHGQENITDVDAFQKNLKELPDEASLEDYEKVPVEEFGAALLRGMGWNGDLKGSEAIEYNRRPALLGLGAKPIEPEPITKKYIKPGESRIPQAVKVPERHITGRQSSSSYEETSRGSREREGRDRESRDHESRSSRDKNIG</sequence>
<evidence type="ECO:0000256" key="3">
    <source>
        <dbReference type="ARBA" id="ARBA00023242"/>
    </source>
</evidence>
<keyword evidence="3" id="KW-0539">Nucleus</keyword>
<gene>
    <name evidence="6" type="ORF">BGZ65_012047</name>
</gene>
<dbReference type="OrthoDB" id="5577072at2759"/>
<proteinExistence type="inferred from homology"/>
<dbReference type="GO" id="GO:0005681">
    <property type="term" value="C:spliceosomal complex"/>
    <property type="evidence" value="ECO:0007669"/>
    <property type="project" value="TreeGrafter"/>
</dbReference>
<feature type="region of interest" description="Disordered" evidence="4">
    <location>
        <begin position="97"/>
        <end position="163"/>
    </location>
</feature>
<feature type="compositionally biased region" description="Basic and acidic residues" evidence="4">
    <location>
        <begin position="134"/>
        <end position="163"/>
    </location>
</feature>
<organism evidence="6 7">
    <name type="scientific">Modicella reniformis</name>
    <dbReference type="NCBI Taxonomy" id="1440133"/>
    <lineage>
        <taxon>Eukaryota</taxon>
        <taxon>Fungi</taxon>
        <taxon>Fungi incertae sedis</taxon>
        <taxon>Mucoromycota</taxon>
        <taxon>Mortierellomycotina</taxon>
        <taxon>Mortierellomycetes</taxon>
        <taxon>Mortierellales</taxon>
        <taxon>Mortierellaceae</taxon>
        <taxon>Modicella</taxon>
    </lineage>
</organism>
<evidence type="ECO:0000259" key="5">
    <source>
        <dbReference type="Pfam" id="PF12656"/>
    </source>
</evidence>
<dbReference type="Proteomes" id="UP000749646">
    <property type="component" value="Unassembled WGS sequence"/>
</dbReference>
<evidence type="ECO:0000256" key="2">
    <source>
        <dbReference type="ARBA" id="ARBA00008576"/>
    </source>
</evidence>
<accession>A0A9P6MCN5</accession>
<dbReference type="AlphaFoldDB" id="A0A9P6MCN5"/>
<dbReference type="InterPro" id="IPR026822">
    <property type="entry name" value="Spp2/MOS2_G-patch"/>
</dbReference>
<dbReference type="GO" id="GO:0000398">
    <property type="term" value="P:mRNA splicing, via spliceosome"/>
    <property type="evidence" value="ECO:0007669"/>
    <property type="project" value="InterPro"/>
</dbReference>
<protein>
    <recommendedName>
        <fullName evidence="5">Spp2/MOS2 G-patch domain-containing protein</fullName>
    </recommendedName>
</protein>
<dbReference type="PANTHER" id="PTHR15818:SF2">
    <property type="entry name" value="G-PATCH DOMAIN AND KOW MOTIFS-CONTAINING PROTEIN"/>
    <property type="match status" value="1"/>
</dbReference>
<evidence type="ECO:0000313" key="7">
    <source>
        <dbReference type="Proteomes" id="UP000749646"/>
    </source>
</evidence>